<dbReference type="SUPFAM" id="SSF53335">
    <property type="entry name" value="S-adenosyl-L-methionine-dependent methyltransferases"/>
    <property type="match status" value="1"/>
</dbReference>
<evidence type="ECO:0000256" key="2">
    <source>
        <dbReference type="ARBA" id="ARBA00022679"/>
    </source>
</evidence>
<organism evidence="3 4">
    <name type="scientific">candidate division WWE3 bacterium GW2011_GWE1_41_27</name>
    <dbReference type="NCBI Taxonomy" id="1619131"/>
    <lineage>
        <taxon>Bacteria</taxon>
        <taxon>Katanobacteria</taxon>
    </lineage>
</organism>
<dbReference type="AlphaFoldDB" id="A0A0G0W4B9"/>
<dbReference type="EMBL" id="LCBF01000002">
    <property type="protein sequence ID" value="KKS07775.1"/>
    <property type="molecule type" value="Genomic_DNA"/>
</dbReference>
<dbReference type="PANTHER" id="PTHR43542:SF1">
    <property type="entry name" value="METHYLTRANSFERASE"/>
    <property type="match status" value="1"/>
</dbReference>
<sequence>MELRITTGSAKNKKLIAPEIPGFRAVQEIAKSSMFSIIGEKIEGAVCLDLFAGSGNLGIEALSRGASWCDFVDGNKESAEAIRKNVEDCNFFEKSSVTLKNAVKYVASTETKYDLIFMDPFYNDTSHAHLFKNLGNSLKDGGVIFYFHEDGVDIAQILEKTIFEVANTRKFGVSVFDIIKKKEGC</sequence>
<dbReference type="InterPro" id="IPR029063">
    <property type="entry name" value="SAM-dependent_MTases_sf"/>
</dbReference>
<accession>A0A0G0W4B9</accession>
<dbReference type="GO" id="GO:0008168">
    <property type="term" value="F:methyltransferase activity"/>
    <property type="evidence" value="ECO:0007669"/>
    <property type="project" value="UniProtKB-KW"/>
</dbReference>
<evidence type="ECO:0000313" key="3">
    <source>
        <dbReference type="EMBL" id="KKS07775.1"/>
    </source>
</evidence>
<dbReference type="GO" id="GO:0031167">
    <property type="term" value="P:rRNA methylation"/>
    <property type="evidence" value="ECO:0007669"/>
    <property type="project" value="InterPro"/>
</dbReference>
<protein>
    <submittedName>
        <fullName evidence="3">Methyltransferase</fullName>
    </submittedName>
</protein>
<reference evidence="3 4" key="1">
    <citation type="journal article" date="2015" name="Nature">
        <title>rRNA introns, odd ribosomes, and small enigmatic genomes across a large radiation of phyla.</title>
        <authorList>
            <person name="Brown C.T."/>
            <person name="Hug L.A."/>
            <person name="Thomas B.C."/>
            <person name="Sharon I."/>
            <person name="Castelle C.J."/>
            <person name="Singh A."/>
            <person name="Wilkins M.J."/>
            <person name="Williams K.H."/>
            <person name="Banfield J.F."/>
        </authorList>
    </citation>
    <scope>NUCLEOTIDE SEQUENCE [LARGE SCALE GENOMIC DNA]</scope>
</reference>
<name>A0A0G0W4B9_UNCKA</name>
<dbReference type="PIRSF" id="PIRSF004553">
    <property type="entry name" value="CHP00095"/>
    <property type="match status" value="1"/>
</dbReference>
<comment type="caution">
    <text evidence="3">The sequence shown here is derived from an EMBL/GenBank/DDBJ whole genome shotgun (WGS) entry which is preliminary data.</text>
</comment>
<keyword evidence="2 3" id="KW-0808">Transferase</keyword>
<keyword evidence="1 3" id="KW-0489">Methyltransferase</keyword>
<evidence type="ECO:0000313" key="4">
    <source>
        <dbReference type="Proteomes" id="UP000034544"/>
    </source>
</evidence>
<gene>
    <name evidence="3" type="ORF">UU59_C0002G0022</name>
</gene>
<proteinExistence type="predicted"/>
<evidence type="ECO:0000256" key="1">
    <source>
        <dbReference type="ARBA" id="ARBA00022603"/>
    </source>
</evidence>
<dbReference type="Proteomes" id="UP000034544">
    <property type="component" value="Unassembled WGS sequence"/>
</dbReference>
<dbReference type="PANTHER" id="PTHR43542">
    <property type="entry name" value="METHYLTRANSFERASE"/>
    <property type="match status" value="1"/>
</dbReference>
<dbReference type="Pfam" id="PF03602">
    <property type="entry name" value="Cons_hypoth95"/>
    <property type="match status" value="1"/>
</dbReference>
<dbReference type="InterPro" id="IPR004398">
    <property type="entry name" value="RNA_MeTrfase_RsmD"/>
</dbReference>
<dbReference type="CDD" id="cd02440">
    <property type="entry name" value="AdoMet_MTases"/>
    <property type="match status" value="1"/>
</dbReference>
<dbReference type="PATRIC" id="fig|1619131.3.peg.81"/>
<dbReference type="Gene3D" id="3.40.50.150">
    <property type="entry name" value="Vaccinia Virus protein VP39"/>
    <property type="match status" value="1"/>
</dbReference>